<organism evidence="2 3">
    <name type="scientific">Myroides phaeus</name>
    <dbReference type="NCBI Taxonomy" id="702745"/>
    <lineage>
        <taxon>Bacteria</taxon>
        <taxon>Pseudomonadati</taxon>
        <taxon>Bacteroidota</taxon>
        <taxon>Flavobacteriia</taxon>
        <taxon>Flavobacteriales</taxon>
        <taxon>Flavobacteriaceae</taxon>
        <taxon>Myroides</taxon>
    </lineage>
</organism>
<sequence>MSHKKLFAGSEIMVLAVKDVLEENNIRYIVRDDIDSAITAGFGSADKAVHVFVEEEDLARAKELLKKNDLEE</sequence>
<dbReference type="Pfam" id="PF09413">
    <property type="entry name" value="DUF2007"/>
    <property type="match status" value="1"/>
</dbReference>
<evidence type="ECO:0000259" key="1">
    <source>
        <dbReference type="Pfam" id="PF09413"/>
    </source>
</evidence>
<gene>
    <name evidence="2" type="ORF">SAMN05421818_11110</name>
</gene>
<proteinExistence type="predicted"/>
<evidence type="ECO:0000313" key="2">
    <source>
        <dbReference type="EMBL" id="SDH69466.1"/>
    </source>
</evidence>
<dbReference type="AlphaFoldDB" id="A0A1G8EHW0"/>
<evidence type="ECO:0000313" key="3">
    <source>
        <dbReference type="Proteomes" id="UP000243588"/>
    </source>
</evidence>
<reference evidence="3" key="1">
    <citation type="submission" date="2016-10" db="EMBL/GenBank/DDBJ databases">
        <authorList>
            <person name="Varghese N."/>
            <person name="Submissions S."/>
        </authorList>
    </citation>
    <scope>NUCLEOTIDE SEQUENCE [LARGE SCALE GENOMIC DNA]</scope>
    <source>
        <strain evidence="3">DSM 23313</strain>
    </source>
</reference>
<accession>A0A1G8EHW0</accession>
<dbReference type="Gene3D" id="3.30.70.790">
    <property type="entry name" value="UreE, C-terminal domain"/>
    <property type="match status" value="1"/>
</dbReference>
<dbReference type="InterPro" id="IPR018551">
    <property type="entry name" value="DUF2007"/>
</dbReference>
<dbReference type="RefSeq" id="WP_090408334.1">
    <property type="nucleotide sequence ID" value="NZ_FNDQ01000011.1"/>
</dbReference>
<dbReference type="SUPFAM" id="SSF54913">
    <property type="entry name" value="GlnB-like"/>
    <property type="match status" value="1"/>
</dbReference>
<keyword evidence="3" id="KW-1185">Reference proteome</keyword>
<feature type="domain" description="DUF2007" evidence="1">
    <location>
        <begin position="7"/>
        <end position="67"/>
    </location>
</feature>
<name>A0A1G8EHW0_9FLAO</name>
<dbReference type="EMBL" id="FNDQ01000011">
    <property type="protein sequence ID" value="SDH69466.1"/>
    <property type="molecule type" value="Genomic_DNA"/>
</dbReference>
<dbReference type="InterPro" id="IPR011322">
    <property type="entry name" value="N-reg_PII-like_a/b"/>
</dbReference>
<protein>
    <submittedName>
        <fullName evidence="2">Signal transducing protein</fullName>
    </submittedName>
</protein>
<dbReference type="Proteomes" id="UP000243588">
    <property type="component" value="Unassembled WGS sequence"/>
</dbReference>